<accession>A0A7C4VJJ2</accession>
<dbReference type="InterPro" id="IPR037185">
    <property type="entry name" value="EmrE-like"/>
</dbReference>
<dbReference type="Gene3D" id="1.10.3730.20">
    <property type="match status" value="1"/>
</dbReference>
<dbReference type="PANTHER" id="PTHR30561:SF1">
    <property type="entry name" value="MULTIDRUG TRANSPORTER EMRE"/>
    <property type="match status" value="1"/>
</dbReference>
<protein>
    <submittedName>
        <fullName evidence="9">Multidrug efflux SMR transporter</fullName>
    </submittedName>
</protein>
<evidence type="ECO:0000313" key="9">
    <source>
        <dbReference type="EMBL" id="HGY08822.1"/>
    </source>
</evidence>
<feature type="transmembrane region" description="Helical" evidence="8">
    <location>
        <begin position="29"/>
        <end position="47"/>
    </location>
</feature>
<feature type="transmembrane region" description="Helical" evidence="8">
    <location>
        <begin position="84"/>
        <end position="103"/>
    </location>
</feature>
<keyword evidence="4 7" id="KW-0812">Transmembrane</keyword>
<feature type="transmembrane region" description="Helical" evidence="8">
    <location>
        <begin position="59"/>
        <end position="78"/>
    </location>
</feature>
<dbReference type="AlphaFoldDB" id="A0A7C4VJJ2"/>
<reference evidence="9" key="1">
    <citation type="journal article" date="2020" name="mSystems">
        <title>Genome- and Community-Level Interaction Insights into Carbon Utilization and Element Cycling Functions of Hydrothermarchaeota in Hydrothermal Sediment.</title>
        <authorList>
            <person name="Zhou Z."/>
            <person name="Liu Y."/>
            <person name="Xu W."/>
            <person name="Pan J."/>
            <person name="Luo Z.H."/>
            <person name="Li M."/>
        </authorList>
    </citation>
    <scope>NUCLEOTIDE SEQUENCE [LARGE SCALE GENOMIC DNA]</scope>
    <source>
        <strain evidence="9">HyVt-570</strain>
    </source>
</reference>
<keyword evidence="2" id="KW-0813">Transport</keyword>
<evidence type="ECO:0000256" key="2">
    <source>
        <dbReference type="ARBA" id="ARBA00022448"/>
    </source>
</evidence>
<dbReference type="GO" id="GO:0022857">
    <property type="term" value="F:transmembrane transporter activity"/>
    <property type="evidence" value="ECO:0007669"/>
    <property type="project" value="InterPro"/>
</dbReference>
<gene>
    <name evidence="9" type="ORF">ENK37_02050</name>
</gene>
<dbReference type="GO" id="GO:0005886">
    <property type="term" value="C:plasma membrane"/>
    <property type="evidence" value="ECO:0007669"/>
    <property type="project" value="UniProtKB-SubCell"/>
</dbReference>
<proteinExistence type="inferred from homology"/>
<dbReference type="Pfam" id="PF00893">
    <property type="entry name" value="Multi_Drug_Res"/>
    <property type="match status" value="1"/>
</dbReference>
<comment type="similarity">
    <text evidence="7">Belongs to the drug/metabolite transporter (DMT) superfamily. Small multidrug resistance (SMR) (TC 2.A.7.1) family.</text>
</comment>
<evidence type="ECO:0000256" key="3">
    <source>
        <dbReference type="ARBA" id="ARBA00022475"/>
    </source>
</evidence>
<dbReference type="SUPFAM" id="SSF103481">
    <property type="entry name" value="Multidrug resistance efflux transporter EmrE"/>
    <property type="match status" value="1"/>
</dbReference>
<dbReference type="FunFam" id="1.10.3730.20:FF:000001">
    <property type="entry name" value="Quaternary ammonium compound resistance transporter SugE"/>
    <property type="match status" value="1"/>
</dbReference>
<evidence type="ECO:0000256" key="1">
    <source>
        <dbReference type="ARBA" id="ARBA00004651"/>
    </source>
</evidence>
<comment type="subcellular location">
    <subcellularLocation>
        <location evidence="1 7">Cell membrane</location>
        <topology evidence="1 7">Multi-pass membrane protein</topology>
    </subcellularLocation>
</comment>
<keyword evidence="6 8" id="KW-0472">Membrane</keyword>
<keyword evidence="3" id="KW-1003">Cell membrane</keyword>
<evidence type="ECO:0000256" key="8">
    <source>
        <dbReference type="SAM" id="Phobius"/>
    </source>
</evidence>
<evidence type="ECO:0000256" key="4">
    <source>
        <dbReference type="ARBA" id="ARBA00022692"/>
    </source>
</evidence>
<evidence type="ECO:0000256" key="5">
    <source>
        <dbReference type="ARBA" id="ARBA00022989"/>
    </source>
</evidence>
<evidence type="ECO:0000256" key="6">
    <source>
        <dbReference type="ARBA" id="ARBA00023136"/>
    </source>
</evidence>
<dbReference type="InterPro" id="IPR045324">
    <property type="entry name" value="Small_multidrug_res"/>
</dbReference>
<name>A0A7C4VJJ2_9DEIN</name>
<evidence type="ECO:0000256" key="7">
    <source>
        <dbReference type="RuleBase" id="RU003942"/>
    </source>
</evidence>
<dbReference type="EMBL" id="DRPZ01000061">
    <property type="protein sequence ID" value="HGY08822.1"/>
    <property type="molecule type" value="Genomic_DNA"/>
</dbReference>
<dbReference type="PANTHER" id="PTHR30561">
    <property type="entry name" value="SMR FAMILY PROTON-DEPENDENT DRUG EFFLUX TRANSPORTER SUGE"/>
    <property type="match status" value="1"/>
</dbReference>
<sequence length="110" mass="11496">MAYLYLALAILAEVIGTSALKATEGFTRPLPSLIVALGYGAAFYFMSLTIKTIPMGVTYAVWSGVGIVLITLAGWWLYGQAPDAAAVAGMALIVLGVVVIFAFSKTVPHA</sequence>
<keyword evidence="5 8" id="KW-1133">Transmembrane helix</keyword>
<organism evidence="9">
    <name type="scientific">Oceanithermus profundus</name>
    <dbReference type="NCBI Taxonomy" id="187137"/>
    <lineage>
        <taxon>Bacteria</taxon>
        <taxon>Thermotogati</taxon>
        <taxon>Deinococcota</taxon>
        <taxon>Deinococci</taxon>
        <taxon>Thermales</taxon>
        <taxon>Thermaceae</taxon>
        <taxon>Oceanithermus</taxon>
    </lineage>
</organism>
<dbReference type="Proteomes" id="UP000885759">
    <property type="component" value="Unassembled WGS sequence"/>
</dbReference>
<comment type="caution">
    <text evidence="9">The sequence shown here is derived from an EMBL/GenBank/DDBJ whole genome shotgun (WGS) entry which is preliminary data.</text>
</comment>
<dbReference type="InterPro" id="IPR000390">
    <property type="entry name" value="Small_drug/metabolite_transptr"/>
</dbReference>